<gene>
    <name evidence="2" type="ORF">DFR74_101204</name>
</gene>
<feature type="region of interest" description="Disordered" evidence="1">
    <location>
        <begin position="1"/>
        <end position="366"/>
    </location>
</feature>
<feature type="compositionally biased region" description="Basic and acidic residues" evidence="1">
    <location>
        <begin position="20"/>
        <end position="31"/>
    </location>
</feature>
<feature type="compositionally biased region" description="Basic residues" evidence="1">
    <location>
        <begin position="96"/>
        <end position="112"/>
    </location>
</feature>
<feature type="compositionally biased region" description="Basic residues" evidence="1">
    <location>
        <begin position="123"/>
        <end position="143"/>
    </location>
</feature>
<reference evidence="2 3" key="1">
    <citation type="submission" date="2018-06" db="EMBL/GenBank/DDBJ databases">
        <title>Genomic Encyclopedia of Type Strains, Phase IV (KMG-IV): sequencing the most valuable type-strain genomes for metagenomic binning, comparative biology and taxonomic classification.</title>
        <authorList>
            <person name="Goeker M."/>
        </authorList>
    </citation>
    <scope>NUCLEOTIDE SEQUENCE [LARGE SCALE GENOMIC DNA]</scope>
    <source>
        <strain evidence="2 3">DSM 44599</strain>
    </source>
</reference>
<feature type="compositionally biased region" description="Basic residues" evidence="1">
    <location>
        <begin position="313"/>
        <end position="333"/>
    </location>
</feature>
<feature type="compositionally biased region" description="Basic residues" evidence="1">
    <location>
        <begin position="157"/>
        <end position="219"/>
    </location>
</feature>
<protein>
    <submittedName>
        <fullName evidence="2">Uncharacterized protein</fullName>
    </submittedName>
</protein>
<feature type="compositionally biased region" description="Polar residues" evidence="1">
    <location>
        <begin position="343"/>
        <end position="353"/>
    </location>
</feature>
<dbReference type="EMBL" id="QNRE01000001">
    <property type="protein sequence ID" value="RBO96193.1"/>
    <property type="molecule type" value="Genomic_DNA"/>
</dbReference>
<accession>A0A366E1K3</accession>
<dbReference type="Proteomes" id="UP000252586">
    <property type="component" value="Unassembled WGS sequence"/>
</dbReference>
<proteinExistence type="predicted"/>
<feature type="compositionally biased region" description="Basic and acidic residues" evidence="1">
    <location>
        <begin position="113"/>
        <end position="122"/>
    </location>
</feature>
<comment type="caution">
    <text evidence="2">The sequence shown here is derived from an EMBL/GenBank/DDBJ whole genome shotgun (WGS) entry which is preliminary data.</text>
</comment>
<dbReference type="AlphaFoldDB" id="A0A366E1K3"/>
<name>A0A366E1K3_9NOCA</name>
<feature type="compositionally biased region" description="Basic residues" evidence="1">
    <location>
        <begin position="9"/>
        <end position="19"/>
    </location>
</feature>
<feature type="compositionally biased region" description="Low complexity" evidence="1">
    <location>
        <begin position="298"/>
        <end position="312"/>
    </location>
</feature>
<feature type="compositionally biased region" description="Basic residues" evidence="1">
    <location>
        <begin position="228"/>
        <end position="243"/>
    </location>
</feature>
<organism evidence="2 3">
    <name type="scientific">Nocardia puris</name>
    <dbReference type="NCBI Taxonomy" id="208602"/>
    <lineage>
        <taxon>Bacteria</taxon>
        <taxon>Bacillati</taxon>
        <taxon>Actinomycetota</taxon>
        <taxon>Actinomycetes</taxon>
        <taxon>Mycobacteriales</taxon>
        <taxon>Nocardiaceae</taxon>
        <taxon>Nocardia</taxon>
    </lineage>
</organism>
<keyword evidence="3" id="KW-1185">Reference proteome</keyword>
<feature type="compositionally biased region" description="Low complexity" evidence="1">
    <location>
        <begin position="355"/>
        <end position="366"/>
    </location>
</feature>
<evidence type="ECO:0000256" key="1">
    <source>
        <dbReference type="SAM" id="MobiDB-lite"/>
    </source>
</evidence>
<evidence type="ECO:0000313" key="2">
    <source>
        <dbReference type="EMBL" id="RBO96193.1"/>
    </source>
</evidence>
<evidence type="ECO:0000313" key="3">
    <source>
        <dbReference type="Proteomes" id="UP000252586"/>
    </source>
</evidence>
<sequence>MNDRFLGRTSRRGTTRRHRSGDPRTPPRSDRVPNQCVWTHRDHSAHWSLHRTSPRENRFHSSTGHLPADRAGRLRIPHSGNGSRPIGANPTPSRTVPRHAHRTVPHHVRSTVRRPDRRIVPRHDRRTARHHARPADRHGHRTAPRYGRPRATFRGYPRCRPHPAARHHDRLTTRHHAHQAVRRHVRRPVPRHAHRTRRHRVHSNARHRAHRTAPHHAHSTTRPTVRPLVHRFAAHHAHRTAPHRSRDSRATPTAHPAASSVVPQHLPRRISHPACPDPSAIRSRERPAWPIRRRRPARSYPHLTNHSASARPSAHRRRNAHNPHRTSPRRTRSRPGTPDGASGATTASRTHPTTAPGASRAPRAQSSAAIIRFPCGCT</sequence>